<evidence type="ECO:0000256" key="4">
    <source>
        <dbReference type="ARBA" id="ARBA00022833"/>
    </source>
</evidence>
<feature type="domain" description="Peptidase M20 dimerisation" evidence="5">
    <location>
        <begin position="192"/>
        <end position="290"/>
    </location>
</feature>
<evidence type="ECO:0000256" key="1">
    <source>
        <dbReference type="ARBA" id="ARBA00001947"/>
    </source>
</evidence>
<evidence type="ECO:0000256" key="3">
    <source>
        <dbReference type="ARBA" id="ARBA00022801"/>
    </source>
</evidence>
<dbReference type="GO" id="GO:0046872">
    <property type="term" value="F:metal ion binding"/>
    <property type="evidence" value="ECO:0007669"/>
    <property type="project" value="UniProtKB-KW"/>
</dbReference>
<proteinExistence type="predicted"/>
<dbReference type="PANTHER" id="PTHR43808">
    <property type="entry name" value="ACETYLORNITHINE DEACETYLASE"/>
    <property type="match status" value="1"/>
</dbReference>
<dbReference type="Pfam" id="PF07687">
    <property type="entry name" value="M20_dimer"/>
    <property type="match status" value="1"/>
</dbReference>
<dbReference type="Pfam" id="PF01546">
    <property type="entry name" value="Peptidase_M20"/>
    <property type="match status" value="1"/>
</dbReference>
<dbReference type="Proteomes" id="UP000886841">
    <property type="component" value="Unassembled WGS sequence"/>
</dbReference>
<reference evidence="6" key="2">
    <citation type="journal article" date="2021" name="PeerJ">
        <title>Extensive microbial diversity within the chicken gut microbiome revealed by metagenomics and culture.</title>
        <authorList>
            <person name="Gilroy R."/>
            <person name="Ravi A."/>
            <person name="Getino M."/>
            <person name="Pursley I."/>
            <person name="Horton D.L."/>
            <person name="Alikhan N.F."/>
            <person name="Baker D."/>
            <person name="Gharbi K."/>
            <person name="Hall N."/>
            <person name="Watson M."/>
            <person name="Adriaenssens E.M."/>
            <person name="Foster-Nyarko E."/>
            <person name="Jarju S."/>
            <person name="Secka A."/>
            <person name="Antonio M."/>
            <person name="Oren A."/>
            <person name="Chaudhuri R.R."/>
            <person name="La Ragione R."/>
            <person name="Hildebrand F."/>
            <person name="Pallen M.J."/>
        </authorList>
    </citation>
    <scope>NUCLEOTIDE SEQUENCE</scope>
    <source>
        <strain evidence="6">ChiSxjej1B13-7041</strain>
    </source>
</reference>
<keyword evidence="4" id="KW-0862">Zinc</keyword>
<evidence type="ECO:0000313" key="7">
    <source>
        <dbReference type="Proteomes" id="UP000886841"/>
    </source>
</evidence>
<dbReference type="SUPFAM" id="SSF55031">
    <property type="entry name" value="Bacterial exopeptidase dimerisation domain"/>
    <property type="match status" value="1"/>
</dbReference>
<accession>A0A9D1JG03</accession>
<dbReference type="InterPro" id="IPR036264">
    <property type="entry name" value="Bact_exopeptidase_dim_dom"/>
</dbReference>
<dbReference type="InterPro" id="IPR001261">
    <property type="entry name" value="ArgE/DapE_CS"/>
</dbReference>
<keyword evidence="2" id="KW-0479">Metal-binding</keyword>
<sequence length="428" mass="47085">MEVSKTMREQVKLLYHSEEIKKAFSFIREDDAHTFEQQMELARIPSYLNGEKERADYFKKLMEAEGYEARTDEVGNVYTRIKGTGKGPTVYISAHLDTVFPQETSLEGKWEGSVINLPGICDDTRGLAEILAILRAIKAEGLKPVGDIIIGGNVGEEGLGNLRGMKYFFSQNADEIDGFLSIDGVGPIICYGATGSHRYEVTFRGEGGHSYGAFGLVNPIHAMGRAISYISELRTPRFPKTTFSVGVVEGGTSVNAIASACKMLVDIRSDGNDELNDLDERIQECIKRAVEDENERWSEERAYEQEGMNGFNKDARISLSVQQIGERPAGNQERDCEIVSILSAAFEVLNVEPDYMSNGSTDANVPISMGIPAACVCGGGKGGKYHSLEEWFDPTDAYLGVQRNLLALLAMTGVEGICEPCLKIRDRK</sequence>
<dbReference type="GO" id="GO:0016787">
    <property type="term" value="F:hydrolase activity"/>
    <property type="evidence" value="ECO:0007669"/>
    <property type="project" value="UniProtKB-KW"/>
</dbReference>
<gene>
    <name evidence="6" type="ORF">IAB98_08770</name>
</gene>
<keyword evidence="3" id="KW-0378">Hydrolase</keyword>
<evidence type="ECO:0000256" key="2">
    <source>
        <dbReference type="ARBA" id="ARBA00022723"/>
    </source>
</evidence>
<dbReference type="InterPro" id="IPR050072">
    <property type="entry name" value="Peptidase_M20A"/>
</dbReference>
<dbReference type="Gene3D" id="3.40.630.10">
    <property type="entry name" value="Zn peptidases"/>
    <property type="match status" value="1"/>
</dbReference>
<dbReference type="InterPro" id="IPR002933">
    <property type="entry name" value="Peptidase_M20"/>
</dbReference>
<dbReference type="EMBL" id="DVHU01000079">
    <property type="protein sequence ID" value="HIR93493.1"/>
    <property type="molecule type" value="Genomic_DNA"/>
</dbReference>
<dbReference type="SUPFAM" id="SSF53187">
    <property type="entry name" value="Zn-dependent exopeptidases"/>
    <property type="match status" value="1"/>
</dbReference>
<name>A0A9D1JG03_9FIRM</name>
<dbReference type="PANTHER" id="PTHR43808:SF17">
    <property type="entry name" value="PEPTIDASE M20"/>
    <property type="match status" value="1"/>
</dbReference>
<evidence type="ECO:0000259" key="5">
    <source>
        <dbReference type="Pfam" id="PF07687"/>
    </source>
</evidence>
<evidence type="ECO:0000313" key="6">
    <source>
        <dbReference type="EMBL" id="HIR93493.1"/>
    </source>
</evidence>
<comment type="cofactor">
    <cofactor evidence="1">
        <name>Zn(2+)</name>
        <dbReference type="ChEBI" id="CHEBI:29105"/>
    </cofactor>
</comment>
<dbReference type="InterPro" id="IPR011650">
    <property type="entry name" value="Peptidase_M20_dimer"/>
</dbReference>
<organism evidence="6 7">
    <name type="scientific">Candidatus Egerieimonas intestinavium</name>
    <dbReference type="NCBI Taxonomy" id="2840777"/>
    <lineage>
        <taxon>Bacteria</taxon>
        <taxon>Bacillati</taxon>
        <taxon>Bacillota</taxon>
        <taxon>Clostridia</taxon>
        <taxon>Lachnospirales</taxon>
        <taxon>Lachnospiraceae</taxon>
        <taxon>Lachnospiraceae incertae sedis</taxon>
        <taxon>Candidatus Egerieimonas</taxon>
    </lineage>
</organism>
<reference evidence="6" key="1">
    <citation type="submission" date="2020-10" db="EMBL/GenBank/DDBJ databases">
        <authorList>
            <person name="Gilroy R."/>
        </authorList>
    </citation>
    <scope>NUCLEOTIDE SEQUENCE</scope>
    <source>
        <strain evidence="6">ChiSxjej1B13-7041</strain>
    </source>
</reference>
<protein>
    <submittedName>
        <fullName evidence="6">M20/M25/M40 family metallo-hydrolase</fullName>
    </submittedName>
</protein>
<dbReference type="PROSITE" id="PS00758">
    <property type="entry name" value="ARGE_DAPE_CPG2_1"/>
    <property type="match status" value="1"/>
</dbReference>
<dbReference type="AlphaFoldDB" id="A0A9D1JG03"/>
<dbReference type="Gene3D" id="3.30.70.360">
    <property type="match status" value="1"/>
</dbReference>
<comment type="caution">
    <text evidence="6">The sequence shown here is derived from an EMBL/GenBank/DDBJ whole genome shotgun (WGS) entry which is preliminary data.</text>
</comment>